<dbReference type="InParanoid" id="A0A1Y1XRZ7"/>
<dbReference type="AlphaFoldDB" id="A0A1Y1XRZ7"/>
<keyword evidence="7" id="KW-1185">Reference proteome</keyword>
<evidence type="ECO:0000313" key="6">
    <source>
        <dbReference type="EMBL" id="ORX88539.1"/>
    </source>
</evidence>
<reference evidence="6 7" key="1">
    <citation type="submission" date="2016-07" db="EMBL/GenBank/DDBJ databases">
        <title>Pervasive Adenine N6-methylation of Active Genes in Fungi.</title>
        <authorList>
            <consortium name="DOE Joint Genome Institute"/>
            <person name="Mondo S.J."/>
            <person name="Dannebaum R.O."/>
            <person name="Kuo R.C."/>
            <person name="Labutti K."/>
            <person name="Haridas S."/>
            <person name="Kuo A."/>
            <person name="Salamov A."/>
            <person name="Ahrendt S.R."/>
            <person name="Lipzen A."/>
            <person name="Sullivan W."/>
            <person name="Andreopoulos W.B."/>
            <person name="Clum A."/>
            <person name="Lindquist E."/>
            <person name="Daum C."/>
            <person name="Ramamoorthy G.K."/>
            <person name="Gryganskyi A."/>
            <person name="Culley D."/>
            <person name="Magnuson J.K."/>
            <person name="James T.Y."/>
            <person name="O'Malley M.A."/>
            <person name="Stajich J.E."/>
            <person name="Spatafora J.W."/>
            <person name="Visel A."/>
            <person name="Grigoriev I.V."/>
        </authorList>
    </citation>
    <scope>NUCLEOTIDE SEQUENCE [LARGE SCALE GENOMIC DNA]</scope>
    <source>
        <strain evidence="6 7">CBS 931.73</strain>
    </source>
</reference>
<dbReference type="Proteomes" id="UP000193498">
    <property type="component" value="Unassembled WGS sequence"/>
</dbReference>
<dbReference type="PROSITE" id="PS51186">
    <property type="entry name" value="GNAT"/>
    <property type="match status" value="1"/>
</dbReference>
<dbReference type="SUPFAM" id="SSF55729">
    <property type="entry name" value="Acyl-CoA N-acyltransferases (Nat)"/>
    <property type="match status" value="1"/>
</dbReference>
<dbReference type="GO" id="GO:0008080">
    <property type="term" value="F:N-acetyltransferase activity"/>
    <property type="evidence" value="ECO:0007669"/>
    <property type="project" value="InterPro"/>
</dbReference>
<dbReference type="EMBL" id="MCFE01000520">
    <property type="protein sequence ID" value="ORX88539.1"/>
    <property type="molecule type" value="Genomic_DNA"/>
</dbReference>
<accession>A0A1Y1XRZ7</accession>
<dbReference type="Gene3D" id="3.40.630.30">
    <property type="match status" value="1"/>
</dbReference>
<comment type="caution">
    <text evidence="6">The sequence shown here is derived from an EMBL/GenBank/DDBJ whole genome shotgun (WGS) entry which is preliminary data.</text>
</comment>
<comment type="similarity">
    <text evidence="1">Belongs to the acetyltransferase family. GNAT subfamily.</text>
</comment>
<dbReference type="FunFam" id="3.40.630.30:FF:000248">
    <property type="entry name" value="N-acetyltransferase 9-like protein"/>
    <property type="match status" value="1"/>
</dbReference>
<dbReference type="FunCoup" id="A0A1Y1XRZ7">
    <property type="interactions" value="293"/>
</dbReference>
<dbReference type="InterPro" id="IPR016181">
    <property type="entry name" value="Acyl_CoA_acyltransferase"/>
</dbReference>
<sequence>MRKNENLVIVGRNVVLVPYKPEHVERYHVWMQSPFLQEMTASEPLSLEEEYEMQRTWHTDDDKCTFILLARPPNSQEESIEKIAKEGTMVGDINLFFNDVEDPTFAEIEIMIAEPDYRRRGLGSEALKLMMNYGIQELGVSKYQAKISLKNEASISLFRDKLGYVEEGISQVWQEIALGMQVDDALKAKLILETEHAQVGGYN</sequence>
<evidence type="ECO:0000256" key="2">
    <source>
        <dbReference type="ARBA" id="ARBA00022679"/>
    </source>
</evidence>
<feature type="non-terminal residue" evidence="6">
    <location>
        <position position="1"/>
    </location>
</feature>
<dbReference type="PANTHER" id="PTHR13256:SF16">
    <property type="entry name" value="ALPHA_BETA-TUBULIN-N-ACETYLTRANSFERASE 9"/>
    <property type="match status" value="1"/>
</dbReference>
<evidence type="ECO:0000256" key="1">
    <source>
        <dbReference type="ARBA" id="ARBA00009342"/>
    </source>
</evidence>
<dbReference type="InterPro" id="IPR000182">
    <property type="entry name" value="GNAT_dom"/>
</dbReference>
<evidence type="ECO:0000256" key="3">
    <source>
        <dbReference type="ARBA" id="ARBA00023315"/>
    </source>
</evidence>
<dbReference type="STRING" id="1314790.A0A1Y1XRZ7"/>
<dbReference type="PANTHER" id="PTHR13256">
    <property type="entry name" value="N-ACETYLTRANSFERASE 9"/>
    <property type="match status" value="1"/>
</dbReference>
<organism evidence="6 7">
    <name type="scientific">Basidiobolus meristosporus CBS 931.73</name>
    <dbReference type="NCBI Taxonomy" id="1314790"/>
    <lineage>
        <taxon>Eukaryota</taxon>
        <taxon>Fungi</taxon>
        <taxon>Fungi incertae sedis</taxon>
        <taxon>Zoopagomycota</taxon>
        <taxon>Entomophthoromycotina</taxon>
        <taxon>Basidiobolomycetes</taxon>
        <taxon>Basidiobolales</taxon>
        <taxon>Basidiobolaceae</taxon>
        <taxon>Basidiobolus</taxon>
    </lineage>
</organism>
<keyword evidence="2 6" id="KW-0808">Transferase</keyword>
<name>A0A1Y1XRZ7_9FUNG</name>
<dbReference type="CDD" id="cd04301">
    <property type="entry name" value="NAT_SF"/>
    <property type="match status" value="1"/>
</dbReference>
<keyword evidence="3" id="KW-0012">Acyltransferase</keyword>
<evidence type="ECO:0000259" key="5">
    <source>
        <dbReference type="PROSITE" id="PS51186"/>
    </source>
</evidence>
<dbReference type="OrthoDB" id="5043642at2759"/>
<evidence type="ECO:0000313" key="7">
    <source>
        <dbReference type="Proteomes" id="UP000193498"/>
    </source>
</evidence>
<protein>
    <recommendedName>
        <fullName evidence="4">N-acetyltransferase 9-like protein</fullName>
    </recommendedName>
</protein>
<dbReference type="InterPro" id="IPR039135">
    <property type="entry name" value="NAT9-like"/>
</dbReference>
<proteinExistence type="inferred from homology"/>
<feature type="domain" description="N-acetyltransferase" evidence="5">
    <location>
        <begin position="34"/>
        <end position="185"/>
    </location>
</feature>
<gene>
    <name evidence="6" type="ORF">K493DRAFT_290442</name>
</gene>
<evidence type="ECO:0000256" key="4">
    <source>
        <dbReference type="ARBA" id="ARBA00069551"/>
    </source>
</evidence>
<dbReference type="Pfam" id="PF13302">
    <property type="entry name" value="Acetyltransf_3"/>
    <property type="match status" value="1"/>
</dbReference>